<accession>A0A9N9KGM5</accession>
<gene>
    <name evidence="1" type="ORF">DERYTH_LOCUS27834</name>
</gene>
<dbReference type="EMBL" id="CAJVPY010065904">
    <property type="protein sequence ID" value="CAG8825090.1"/>
    <property type="molecule type" value="Genomic_DNA"/>
</dbReference>
<sequence>PRLLQTGGIFVFHSSSKHYGNITVFDNDWSLKSPGDQNYELFGTSIEIYGFEIVNKNDKYFDVLKFDLSGTDDFQGFG</sequence>
<reference evidence="1" key="1">
    <citation type="submission" date="2021-06" db="EMBL/GenBank/DDBJ databases">
        <authorList>
            <person name="Kallberg Y."/>
            <person name="Tangrot J."/>
            <person name="Rosling A."/>
        </authorList>
    </citation>
    <scope>NUCLEOTIDE SEQUENCE</scope>
    <source>
        <strain evidence="1">MA453B</strain>
    </source>
</reference>
<protein>
    <submittedName>
        <fullName evidence="1">17949_t:CDS:1</fullName>
    </submittedName>
</protein>
<dbReference type="Proteomes" id="UP000789405">
    <property type="component" value="Unassembled WGS sequence"/>
</dbReference>
<name>A0A9N9KGM5_9GLOM</name>
<feature type="non-terminal residue" evidence="1">
    <location>
        <position position="1"/>
    </location>
</feature>
<feature type="non-terminal residue" evidence="1">
    <location>
        <position position="78"/>
    </location>
</feature>
<keyword evidence="2" id="KW-1185">Reference proteome</keyword>
<evidence type="ECO:0000313" key="1">
    <source>
        <dbReference type="EMBL" id="CAG8825090.1"/>
    </source>
</evidence>
<evidence type="ECO:0000313" key="2">
    <source>
        <dbReference type="Proteomes" id="UP000789405"/>
    </source>
</evidence>
<dbReference type="AlphaFoldDB" id="A0A9N9KGM5"/>
<proteinExistence type="predicted"/>
<comment type="caution">
    <text evidence="1">The sequence shown here is derived from an EMBL/GenBank/DDBJ whole genome shotgun (WGS) entry which is preliminary data.</text>
</comment>
<organism evidence="1 2">
    <name type="scientific">Dentiscutata erythropus</name>
    <dbReference type="NCBI Taxonomy" id="1348616"/>
    <lineage>
        <taxon>Eukaryota</taxon>
        <taxon>Fungi</taxon>
        <taxon>Fungi incertae sedis</taxon>
        <taxon>Mucoromycota</taxon>
        <taxon>Glomeromycotina</taxon>
        <taxon>Glomeromycetes</taxon>
        <taxon>Diversisporales</taxon>
        <taxon>Gigasporaceae</taxon>
        <taxon>Dentiscutata</taxon>
    </lineage>
</organism>